<evidence type="ECO:0000256" key="4">
    <source>
        <dbReference type="ARBA" id="ARBA00022679"/>
    </source>
</evidence>
<feature type="active site" evidence="12">
    <location>
        <position position="418"/>
    </location>
</feature>
<organism evidence="15 16">
    <name type="scientific">Exobacillus caeni</name>
    <dbReference type="NCBI Taxonomy" id="2574798"/>
    <lineage>
        <taxon>Bacteria</taxon>
        <taxon>Bacillati</taxon>
        <taxon>Bacillota</taxon>
        <taxon>Bacilli</taxon>
        <taxon>Bacillales</taxon>
        <taxon>Guptibacillaceae</taxon>
        <taxon>Exobacillus</taxon>
    </lineage>
</organism>
<evidence type="ECO:0000259" key="14">
    <source>
        <dbReference type="PROSITE" id="PS50035"/>
    </source>
</evidence>
<feature type="domain" description="PLD phosphodiesterase" evidence="14">
    <location>
        <begin position="235"/>
        <end position="262"/>
    </location>
</feature>
<proteinExistence type="inferred from homology"/>
<feature type="active site" evidence="12">
    <location>
        <position position="240"/>
    </location>
</feature>
<keyword evidence="9 12" id="KW-0472">Membrane</keyword>
<evidence type="ECO:0000313" key="16">
    <source>
        <dbReference type="Proteomes" id="UP000308230"/>
    </source>
</evidence>
<evidence type="ECO:0000256" key="5">
    <source>
        <dbReference type="ARBA" id="ARBA00022692"/>
    </source>
</evidence>
<dbReference type="GO" id="GO:0032049">
    <property type="term" value="P:cardiolipin biosynthetic process"/>
    <property type="evidence" value="ECO:0007669"/>
    <property type="project" value="UniProtKB-UniRule"/>
</dbReference>
<dbReference type="SMART" id="SM00155">
    <property type="entry name" value="PLDc"/>
    <property type="match status" value="2"/>
</dbReference>
<dbReference type="Pfam" id="PF13396">
    <property type="entry name" value="PLDc_N"/>
    <property type="match status" value="1"/>
</dbReference>
<dbReference type="PANTHER" id="PTHR21248:SF20">
    <property type="entry name" value="CARDIOLIPIN SYNTHASE YWIE-RELATED"/>
    <property type="match status" value="1"/>
</dbReference>
<keyword evidence="2 12" id="KW-1003">Cell membrane</keyword>
<dbReference type="SUPFAM" id="SSF56024">
    <property type="entry name" value="Phospholipase D/nuclease"/>
    <property type="match status" value="2"/>
</dbReference>
<gene>
    <name evidence="15" type="primary">cls</name>
    <name evidence="15" type="ORF">FCL54_06260</name>
</gene>
<evidence type="ECO:0000256" key="1">
    <source>
        <dbReference type="ARBA" id="ARBA00004651"/>
    </source>
</evidence>
<evidence type="ECO:0000256" key="2">
    <source>
        <dbReference type="ARBA" id="ARBA00022475"/>
    </source>
</evidence>
<dbReference type="InterPro" id="IPR001736">
    <property type="entry name" value="PLipase_D/transphosphatidylase"/>
</dbReference>
<dbReference type="CDD" id="cd09110">
    <property type="entry name" value="PLDc_CLS_1"/>
    <property type="match status" value="1"/>
</dbReference>
<comment type="function">
    <text evidence="12">Catalyzes the reversible phosphatidyl group transfer from one phosphatidylglycerol molecule to another to form cardiolipin (CL) (diphosphatidylglycerol) and glycerol.</text>
</comment>
<evidence type="ECO:0000256" key="11">
    <source>
        <dbReference type="ARBA" id="ARBA00023264"/>
    </source>
</evidence>
<evidence type="ECO:0000256" key="10">
    <source>
        <dbReference type="ARBA" id="ARBA00023209"/>
    </source>
</evidence>
<comment type="caution">
    <text evidence="15">The sequence shown here is derived from an EMBL/GenBank/DDBJ whole genome shotgun (WGS) entry which is preliminary data.</text>
</comment>
<dbReference type="NCBIfam" id="TIGR04265">
    <property type="entry name" value="bac_cardiolipin"/>
    <property type="match status" value="1"/>
</dbReference>
<feature type="active site" evidence="12">
    <location>
        <position position="247"/>
    </location>
</feature>
<name>A0A5R9F7A1_9BACL</name>
<dbReference type="InterPro" id="IPR025202">
    <property type="entry name" value="PLD-like_dom"/>
</dbReference>
<feature type="active site" evidence="12">
    <location>
        <position position="242"/>
    </location>
</feature>
<keyword evidence="6" id="KW-0677">Repeat</keyword>
<comment type="subcellular location">
    <subcellularLocation>
        <location evidence="1 12">Cell membrane</location>
        <topology evidence="1 12">Multi-pass membrane protein</topology>
    </subcellularLocation>
</comment>
<feature type="active site" evidence="12">
    <location>
        <position position="416"/>
    </location>
</feature>
<dbReference type="Proteomes" id="UP000308230">
    <property type="component" value="Unassembled WGS sequence"/>
</dbReference>
<evidence type="ECO:0000256" key="13">
    <source>
        <dbReference type="NCBIfam" id="TIGR04265"/>
    </source>
</evidence>
<feature type="active site" evidence="12">
    <location>
        <position position="423"/>
    </location>
</feature>
<dbReference type="InterPro" id="IPR030874">
    <property type="entry name" value="Cardiolipin_synth_Firmi"/>
</dbReference>
<reference evidence="15 16" key="1">
    <citation type="submission" date="2019-04" db="EMBL/GenBank/DDBJ databases">
        <title>Bacillus caeni sp. nov., a bacterium isolated from mangrove sediment.</title>
        <authorList>
            <person name="Huang H."/>
            <person name="Mo K."/>
            <person name="Hu Y."/>
        </authorList>
    </citation>
    <scope>NUCLEOTIDE SEQUENCE [LARGE SCALE GENOMIC DNA]</scope>
    <source>
        <strain evidence="15 16">HB172195</strain>
    </source>
</reference>
<feature type="domain" description="PLD phosphodiesterase" evidence="14">
    <location>
        <begin position="411"/>
        <end position="438"/>
    </location>
</feature>
<keyword evidence="3 12" id="KW-0444">Lipid biosynthesis</keyword>
<dbReference type="Pfam" id="PF13091">
    <property type="entry name" value="PLDc_2"/>
    <property type="match status" value="2"/>
</dbReference>
<keyword evidence="16" id="KW-1185">Reference proteome</keyword>
<evidence type="ECO:0000256" key="3">
    <source>
        <dbReference type="ARBA" id="ARBA00022516"/>
    </source>
</evidence>
<feature type="transmembrane region" description="Helical" evidence="12">
    <location>
        <begin position="30"/>
        <end position="49"/>
    </location>
</feature>
<sequence>MKQTRQFLMFLAMVFSVYAVLFFSSFPVKLAAICIYFLILLSISYVLILENRSPYKTLLWIYVLFFFPVIGFIFFIYSGQLEVKGHLFKSKKEQNMASLKKYINFQASPKWHDLSDRDQSFSNLIARMANSPISFYSSTTLLTNGEETFPAIINSLKRAENYIHMEYYIFRSDKIGKTILDLLIDKAKQGVEIRFLYDAVGSYQLSREDIHSLEEAGVKVSCFLPIKHGFFNQKLNFRNHRKIIVIDGKVGYVGGLNVGDEYAGYTKEYGYWRDSHLKVSGEALRPLHHVFLADWAYQTGEELDYDHYLETYEVKGDGGVQVVAGGPDTRQGIMSDLYYSMITDAKKTICIATPYFIPNKAIRAALIMASLRGVRVQLLVPNISDSFLTEYATKSYFPELMAAGIEVYEYQKGFLHQKVMIIDSEIATIGTANMDMRSFHLNFEVNVFLFHTTSVDEMVKAYTEDLLKSVKVSPDAYKLRGYSRRTKESIARLFSPIL</sequence>
<dbReference type="EMBL" id="SWLG01000004">
    <property type="protein sequence ID" value="TLS38140.1"/>
    <property type="molecule type" value="Genomic_DNA"/>
</dbReference>
<dbReference type="Gene3D" id="3.30.870.10">
    <property type="entry name" value="Endonuclease Chain A"/>
    <property type="match status" value="2"/>
</dbReference>
<comment type="similarity">
    <text evidence="12">Belongs to the phospholipase D family. Cardiolipin synthase subfamily.</text>
</comment>
<evidence type="ECO:0000256" key="8">
    <source>
        <dbReference type="ARBA" id="ARBA00023098"/>
    </source>
</evidence>
<dbReference type="PANTHER" id="PTHR21248">
    <property type="entry name" value="CARDIOLIPIN SYNTHASE"/>
    <property type="match status" value="1"/>
</dbReference>
<accession>A0A5R9F7A1</accession>
<keyword evidence="11 12" id="KW-1208">Phospholipid metabolism</keyword>
<dbReference type="GO" id="GO:0008808">
    <property type="term" value="F:cardiolipin synthase activity"/>
    <property type="evidence" value="ECO:0007669"/>
    <property type="project" value="UniProtKB-UniRule"/>
</dbReference>
<keyword evidence="5 12" id="KW-0812">Transmembrane</keyword>
<dbReference type="InterPro" id="IPR022924">
    <property type="entry name" value="Cardiolipin_synthase"/>
</dbReference>
<dbReference type="CDD" id="cd09112">
    <property type="entry name" value="PLDc_CLS_2"/>
    <property type="match status" value="1"/>
</dbReference>
<comment type="catalytic activity">
    <reaction evidence="12">
        <text>2 a 1,2-diacyl-sn-glycero-3-phospho-(1'-sn-glycerol) = a cardiolipin + glycerol</text>
        <dbReference type="Rhea" id="RHEA:31451"/>
        <dbReference type="ChEBI" id="CHEBI:17754"/>
        <dbReference type="ChEBI" id="CHEBI:62237"/>
        <dbReference type="ChEBI" id="CHEBI:64716"/>
    </reaction>
</comment>
<evidence type="ECO:0000256" key="12">
    <source>
        <dbReference type="HAMAP-Rule" id="MF_01916"/>
    </source>
</evidence>
<dbReference type="AlphaFoldDB" id="A0A5R9F7A1"/>
<dbReference type="GO" id="GO:0005886">
    <property type="term" value="C:plasma membrane"/>
    <property type="evidence" value="ECO:0007669"/>
    <property type="project" value="UniProtKB-SubCell"/>
</dbReference>
<keyword evidence="8 12" id="KW-0443">Lipid metabolism</keyword>
<evidence type="ECO:0000256" key="7">
    <source>
        <dbReference type="ARBA" id="ARBA00022989"/>
    </source>
</evidence>
<keyword evidence="7 12" id="KW-1133">Transmembrane helix</keyword>
<dbReference type="OrthoDB" id="9762009at2"/>
<evidence type="ECO:0000313" key="15">
    <source>
        <dbReference type="EMBL" id="TLS38140.1"/>
    </source>
</evidence>
<keyword evidence="4 12" id="KW-0808">Transferase</keyword>
<dbReference type="HAMAP" id="MF_01916">
    <property type="entry name" value="Cardiolipin_synth_Cls"/>
    <property type="match status" value="1"/>
</dbReference>
<dbReference type="EC" id="2.7.8.-" evidence="12 13"/>
<keyword evidence="10 12" id="KW-0594">Phospholipid biosynthesis</keyword>
<evidence type="ECO:0000256" key="6">
    <source>
        <dbReference type="ARBA" id="ARBA00022737"/>
    </source>
</evidence>
<dbReference type="RefSeq" id="WP_138124320.1">
    <property type="nucleotide sequence ID" value="NZ_SWLG01000004.1"/>
</dbReference>
<feature type="transmembrane region" description="Helical" evidence="12">
    <location>
        <begin position="58"/>
        <end position="77"/>
    </location>
</feature>
<dbReference type="PROSITE" id="PS50035">
    <property type="entry name" value="PLD"/>
    <property type="match status" value="2"/>
</dbReference>
<protein>
    <recommendedName>
        <fullName evidence="12 13">Cardiolipin synthase</fullName>
        <shortName evidence="12">CL synthase</shortName>
        <ecNumber evidence="12 13">2.7.8.-</ecNumber>
    </recommendedName>
</protein>
<dbReference type="InterPro" id="IPR027379">
    <property type="entry name" value="CLS_N"/>
</dbReference>
<evidence type="ECO:0000256" key="9">
    <source>
        <dbReference type="ARBA" id="ARBA00023136"/>
    </source>
</evidence>
<dbReference type="FunFam" id="3.30.870.10:FF:000014">
    <property type="entry name" value="Cardiolipin synthase"/>
    <property type="match status" value="1"/>
</dbReference>
<feature type="transmembrane region" description="Helical" evidence="12">
    <location>
        <begin position="7"/>
        <end position="24"/>
    </location>
</feature>